<gene>
    <name evidence="2" type="ORF">BDV28DRAFT_51149</name>
</gene>
<keyword evidence="3" id="KW-1185">Reference proteome</keyword>
<evidence type="ECO:0000313" key="2">
    <source>
        <dbReference type="EMBL" id="KAE8355280.1"/>
    </source>
</evidence>
<evidence type="ECO:0000256" key="1">
    <source>
        <dbReference type="SAM" id="Phobius"/>
    </source>
</evidence>
<keyword evidence="1" id="KW-1133">Transmembrane helix</keyword>
<organism evidence="2 3">
    <name type="scientific">Aspergillus coremiiformis</name>
    <dbReference type="NCBI Taxonomy" id="138285"/>
    <lineage>
        <taxon>Eukaryota</taxon>
        <taxon>Fungi</taxon>
        <taxon>Dikarya</taxon>
        <taxon>Ascomycota</taxon>
        <taxon>Pezizomycotina</taxon>
        <taxon>Eurotiomycetes</taxon>
        <taxon>Eurotiomycetidae</taxon>
        <taxon>Eurotiales</taxon>
        <taxon>Aspergillaceae</taxon>
        <taxon>Aspergillus</taxon>
        <taxon>Aspergillus subgen. Circumdati</taxon>
    </lineage>
</organism>
<keyword evidence="1" id="KW-0472">Membrane</keyword>
<sequence>MKALVNVTKAGIVFLICIVAIPLVKMEHKLRQLPASGTPARPRTPEKVRRYGEGMSSMCYWDATVKIPPRRMKLHMNLLWDS</sequence>
<name>A0A5N6ZGM8_9EURO</name>
<evidence type="ECO:0000313" key="3">
    <source>
        <dbReference type="Proteomes" id="UP000327118"/>
    </source>
</evidence>
<dbReference type="EMBL" id="ML739055">
    <property type="protein sequence ID" value="KAE8355280.1"/>
    <property type="molecule type" value="Genomic_DNA"/>
</dbReference>
<dbReference type="AlphaFoldDB" id="A0A5N6ZGM8"/>
<dbReference type="Proteomes" id="UP000327118">
    <property type="component" value="Unassembled WGS sequence"/>
</dbReference>
<keyword evidence="1" id="KW-0812">Transmembrane</keyword>
<protein>
    <submittedName>
        <fullName evidence="2">Uncharacterized protein</fullName>
    </submittedName>
</protein>
<proteinExistence type="predicted"/>
<accession>A0A5N6ZGM8</accession>
<reference evidence="3" key="1">
    <citation type="submission" date="2019-04" db="EMBL/GenBank/DDBJ databases">
        <title>Friends and foes A comparative genomics studyof 23 Aspergillus species from section Flavi.</title>
        <authorList>
            <consortium name="DOE Joint Genome Institute"/>
            <person name="Kjaerbolling I."/>
            <person name="Vesth T."/>
            <person name="Frisvad J.C."/>
            <person name="Nybo J.L."/>
            <person name="Theobald S."/>
            <person name="Kildgaard S."/>
            <person name="Isbrandt T."/>
            <person name="Kuo A."/>
            <person name="Sato A."/>
            <person name="Lyhne E.K."/>
            <person name="Kogle M.E."/>
            <person name="Wiebenga A."/>
            <person name="Kun R.S."/>
            <person name="Lubbers R.J."/>
            <person name="Makela M.R."/>
            <person name="Barry K."/>
            <person name="Chovatia M."/>
            <person name="Clum A."/>
            <person name="Daum C."/>
            <person name="Haridas S."/>
            <person name="He G."/>
            <person name="LaButti K."/>
            <person name="Lipzen A."/>
            <person name="Mondo S."/>
            <person name="Riley R."/>
            <person name="Salamov A."/>
            <person name="Simmons B.A."/>
            <person name="Magnuson J.K."/>
            <person name="Henrissat B."/>
            <person name="Mortensen U.H."/>
            <person name="Larsen T.O."/>
            <person name="Devries R.P."/>
            <person name="Grigoriev I.V."/>
            <person name="Machida M."/>
            <person name="Baker S.E."/>
            <person name="Andersen M.R."/>
        </authorList>
    </citation>
    <scope>NUCLEOTIDE SEQUENCE [LARGE SCALE GENOMIC DNA]</scope>
    <source>
        <strain evidence="3">CBS 553.77</strain>
    </source>
</reference>
<feature type="transmembrane region" description="Helical" evidence="1">
    <location>
        <begin position="6"/>
        <end position="24"/>
    </location>
</feature>